<sequence>MKKHILFYLVFVMLAMNARAQQHTNVTIGTGVTAARTTGPIVIDPSIVNGNFSKHIALYLASEINATPFTARALTKIAWYKEDTVRHNTTGGYLNIYLKPTAATVLPSGPFGVNWASELTGAIQVFTVNMPSISSGAGWKEFTLPTPYIWDGNSNLEVLVDWVGPGPIPNSINWRYSTVTGNRSGTGTGPAPNLPGTSNLPNIQFTFTAFNNDGGISALNSPVSSVAPNVSTSVTATLKNFGVNAVTSATIGWAVNGVSQPDYTWSGNLGSSQTDGPLALGNFTFPMGAYILKAYPKTINGGADPLKFNDTITAQVVSCAALSGNYTINKNLPASASNFQSFSSAVAVLNTCGVSGPVTITVAPGSGPYNESVSLVSVPGTSANNTVTFEGNGNTISSANTAVILYDRTHHVKFNNLVIEQTSTATLCYGVQLMGPSDFVTISNCTINMPMTTGQNVIGIALTGGLNANTAGNYSNNSLFQNNIINGGYYGMRLSGLAVAGSKPVGVSSNRIIGNQFKDFYSYGIYMNQADSVRIESNTFTRPDRMALSNFFGIYISTGSMNTMVTKNRFHNTHGAVASPTNQVIPITIEAAAPVGSENIISNNLFYNFNNTGGITGISMFSSTSGAYIYHNTFSIENPNRPASNSSNIRVISISGSPANVRVVNNIISMNMPGTGAKHAIYLTAAPAATFETNNNVLYLASGQTNAFTGYLTSNRTTLADWRAANTTAAFDMNSVDANPAFVSLATGDLKPTSPDVNNIGQPLASITGDILGNVRNAATPDPGAYEFSLGSNDAGIAGIATPASPALPGVALPVQVSLKNFGTATLTAATIGWKVNGVMQPDFAWTGTLVQNATALVTIGNFTFPAGTYTVCAWTKLPNNAADANTLNDSTCTNINACAPLAGNYTINKNVAASATNFQSFTDAATRLHNCGMAGRVVVTVVNGSGPYTEQVDFLNVPGASATNSIIFQGNGNAINAMPTAQKTAVIKFDNADFIRLHNLNITLNGTANVSNPTFTAIQFVNHSDSDTISDCTITMPHVTAYNMNIMGILAGTDIGMAGNNTSNSVFMNNTISGGLYGIQLNGDANGLSALNNRVIGNTILDVANHGINLQNADGSLVEANVVSRPTLFAPLTIYAISLGGSSKNTVISKNKISNLFGSMTNSLGNSYGIHITGAGAPAGSENLVVNNLFNDTNTPQYAYGIYNNGSSGVYFYHNTITAASGGGFYGFYQTNALVFTNVKFVNNLVSVPVGIGSGNKYAVYLMDGNLELNNNVYFVGSNVTNRNIGFYGGVNYATLATWQTAFNNAFDQQSVEANPLFRTVGNGNLVPSSPQVNNVGKPLPAVTADMLGNTRSATTPDPGAYEFTPSTADAAVLAISSPGSGCGLTNQETVSITLQNLASVTATSIPVSYRVDGGTLVTETFTGSLPFANTATYSFTTKADLSSPGAHRVWVSTQLPNDTDLSNDTLSVVVKNAPQVALPVNINFETPATGINKMDVVVKANAAITEDAAASHGTGSAKGMMMTAIDSTNWSVPAGAIDPWTVNPEKLAGAYLCISTANTTVNDTLRLSFDLLQLYKSSYANTNFRITVNGVQVGPTYRPPFGGGTPVWQSIMVDLSTYLNQPYIRLGLESSVKEAYDNGNGTANLIDNIQLVRIAGPATGVKDDALQNKVVVYPNPSSGLFQMKLPEGKAYTITVSDLSGKVLKTQTARASQMLDMNGSAKGVYLLKISGAEGSAYRKLVIE</sequence>
<feature type="chain" id="PRO_5046910755" evidence="1">
    <location>
        <begin position="21"/>
        <end position="1744"/>
    </location>
</feature>
<dbReference type="InterPro" id="IPR012334">
    <property type="entry name" value="Pectin_lyas_fold"/>
</dbReference>
<keyword evidence="5" id="KW-1185">Reference proteome</keyword>
<dbReference type="InterPro" id="IPR026444">
    <property type="entry name" value="Secre_tail"/>
</dbReference>
<dbReference type="InterPro" id="IPR006626">
    <property type="entry name" value="PbH1"/>
</dbReference>
<dbReference type="Gene3D" id="2.160.20.10">
    <property type="entry name" value="Single-stranded right-handed beta-helix, Pectin lyase-like"/>
    <property type="match status" value="2"/>
</dbReference>
<dbReference type="NCBIfam" id="TIGR04183">
    <property type="entry name" value="Por_Secre_tail"/>
    <property type="match status" value="1"/>
</dbReference>
<dbReference type="Pfam" id="PF18962">
    <property type="entry name" value="Por_Secre_tail"/>
    <property type="match status" value="1"/>
</dbReference>
<reference evidence="5" key="1">
    <citation type="journal article" date="2019" name="Int. J. Syst. Evol. Microbiol.">
        <title>The Global Catalogue of Microorganisms (GCM) 10K type strain sequencing project: providing services to taxonomists for standard genome sequencing and annotation.</title>
        <authorList>
            <consortium name="The Broad Institute Genomics Platform"/>
            <consortium name="The Broad Institute Genome Sequencing Center for Infectious Disease"/>
            <person name="Wu L."/>
            <person name="Ma J."/>
        </authorList>
    </citation>
    <scope>NUCLEOTIDE SEQUENCE [LARGE SCALE GENOMIC DNA]</scope>
    <source>
        <strain evidence="5">KACC 12602</strain>
    </source>
</reference>
<feature type="domain" description="Right handed beta helix" evidence="2">
    <location>
        <begin position="508"/>
        <end position="695"/>
    </location>
</feature>
<gene>
    <name evidence="4" type="ORF">ACFPIB_02445</name>
</gene>
<protein>
    <submittedName>
        <fullName evidence="4">Right-handed parallel beta-helix repeat-containing protein</fullName>
    </submittedName>
</protein>
<accession>A0ABW0E6F5</accession>
<evidence type="ECO:0000313" key="5">
    <source>
        <dbReference type="Proteomes" id="UP001596161"/>
    </source>
</evidence>
<dbReference type="Gene3D" id="2.60.40.10">
    <property type="entry name" value="Immunoglobulins"/>
    <property type="match status" value="2"/>
</dbReference>
<evidence type="ECO:0000256" key="1">
    <source>
        <dbReference type="SAM" id="SignalP"/>
    </source>
</evidence>
<feature type="signal peptide" evidence="1">
    <location>
        <begin position="1"/>
        <end position="20"/>
    </location>
</feature>
<evidence type="ECO:0000313" key="4">
    <source>
        <dbReference type="EMBL" id="MFC5269452.1"/>
    </source>
</evidence>
<name>A0ABW0E6F5_9BACT</name>
<proteinExistence type="predicted"/>
<dbReference type="SMART" id="SM00710">
    <property type="entry name" value="PbH1"/>
    <property type="match status" value="13"/>
</dbReference>
<dbReference type="Proteomes" id="UP001596161">
    <property type="component" value="Unassembled WGS sequence"/>
</dbReference>
<dbReference type="InterPro" id="IPR011050">
    <property type="entry name" value="Pectin_lyase_fold/virulence"/>
</dbReference>
<dbReference type="Pfam" id="PF13229">
    <property type="entry name" value="Beta_helix"/>
    <property type="match status" value="1"/>
</dbReference>
<dbReference type="RefSeq" id="WP_378015828.1">
    <property type="nucleotide sequence ID" value="NZ_JBHSKT010000001.1"/>
</dbReference>
<dbReference type="InterPro" id="IPR039448">
    <property type="entry name" value="Beta_helix"/>
</dbReference>
<comment type="caution">
    <text evidence="4">The sequence shown here is derived from an EMBL/GenBank/DDBJ whole genome shotgun (WGS) entry which is preliminary data.</text>
</comment>
<evidence type="ECO:0000259" key="3">
    <source>
        <dbReference type="Pfam" id="PF18962"/>
    </source>
</evidence>
<dbReference type="EMBL" id="JBHSKT010000001">
    <property type="protein sequence ID" value="MFC5269452.1"/>
    <property type="molecule type" value="Genomic_DNA"/>
</dbReference>
<keyword evidence="1" id="KW-0732">Signal</keyword>
<dbReference type="InterPro" id="IPR013783">
    <property type="entry name" value="Ig-like_fold"/>
</dbReference>
<feature type="domain" description="Secretion system C-terminal sorting" evidence="3">
    <location>
        <begin position="1674"/>
        <end position="1743"/>
    </location>
</feature>
<evidence type="ECO:0000259" key="2">
    <source>
        <dbReference type="Pfam" id="PF13229"/>
    </source>
</evidence>
<dbReference type="SUPFAM" id="SSF51126">
    <property type="entry name" value="Pectin lyase-like"/>
    <property type="match status" value="4"/>
</dbReference>
<organism evidence="4 5">
    <name type="scientific">Adhaeribacter terreus</name>
    <dbReference type="NCBI Taxonomy" id="529703"/>
    <lineage>
        <taxon>Bacteria</taxon>
        <taxon>Pseudomonadati</taxon>
        <taxon>Bacteroidota</taxon>
        <taxon>Cytophagia</taxon>
        <taxon>Cytophagales</taxon>
        <taxon>Hymenobacteraceae</taxon>
        <taxon>Adhaeribacter</taxon>
    </lineage>
</organism>